<evidence type="ECO:0000313" key="2">
    <source>
        <dbReference type="Proteomes" id="UP000007820"/>
    </source>
</evidence>
<organism evidence="1 2">
    <name type="scientific">Prevotella dentalis (strain ATCC 49559 / DSM 3688 / JCM 13448 / NCTC 12043 / ES 2772)</name>
    <name type="common">Mitsuokella dentalis</name>
    <dbReference type="NCBI Taxonomy" id="908937"/>
    <lineage>
        <taxon>Bacteria</taxon>
        <taxon>Pseudomonadati</taxon>
        <taxon>Bacteroidota</taxon>
        <taxon>Bacteroidia</taxon>
        <taxon>Bacteroidales</taxon>
        <taxon>Prevotellaceae</taxon>
        <taxon>Prevotella</taxon>
    </lineage>
</organism>
<gene>
    <name evidence="1" type="ORF">HMPREF9136_0184</name>
</gene>
<proteinExistence type="predicted"/>
<accession>F9D007</accession>
<comment type="caution">
    <text evidence="1">The sequence shown here is derived from an EMBL/GenBank/DDBJ whole genome shotgun (WGS) entry which is preliminary data.</text>
</comment>
<dbReference type="Proteomes" id="UP000007820">
    <property type="component" value="Unassembled WGS sequence"/>
</dbReference>
<dbReference type="EMBL" id="AFPW01000003">
    <property type="protein sequence ID" value="EGQ17243.1"/>
    <property type="molecule type" value="Genomic_DNA"/>
</dbReference>
<name>F9D007_PREDD</name>
<protein>
    <submittedName>
        <fullName evidence="1">Uncharacterized protein</fullName>
    </submittedName>
</protein>
<feature type="non-terminal residue" evidence="1">
    <location>
        <position position="1"/>
    </location>
</feature>
<reference evidence="1 2" key="1">
    <citation type="submission" date="2011-04" db="EMBL/GenBank/DDBJ databases">
        <authorList>
            <person name="Muzny D."/>
            <person name="Qin X."/>
            <person name="Deng J."/>
            <person name="Jiang H."/>
            <person name="Liu Y."/>
            <person name="Qu J."/>
            <person name="Song X.-Z."/>
            <person name="Zhang L."/>
            <person name="Thornton R."/>
            <person name="Coyle M."/>
            <person name="Francisco L."/>
            <person name="Jackson L."/>
            <person name="Javaid M."/>
            <person name="Korchina V."/>
            <person name="Kovar C."/>
            <person name="Mata R."/>
            <person name="Mathew T."/>
            <person name="Ngo R."/>
            <person name="Nguyen L."/>
            <person name="Nguyen N."/>
            <person name="Okwuonu G."/>
            <person name="Ongeri F."/>
            <person name="Pham C."/>
            <person name="Simmons D."/>
            <person name="Wilczek-Boney K."/>
            <person name="Hale W."/>
            <person name="Jakkamsetti A."/>
            <person name="Pham P."/>
            <person name="Ruth R."/>
            <person name="San Lucas F."/>
            <person name="Warren J."/>
            <person name="Zhang J."/>
            <person name="Zhao Z."/>
            <person name="Zhou C."/>
            <person name="Zhu D."/>
            <person name="Lee S."/>
            <person name="Bess C."/>
            <person name="Blankenburg K."/>
            <person name="Forbes L."/>
            <person name="Fu Q."/>
            <person name="Gubbala S."/>
            <person name="Hirani K."/>
            <person name="Jayaseelan J.C."/>
            <person name="Lara F."/>
            <person name="Munidasa M."/>
            <person name="Palculict T."/>
            <person name="Patil S."/>
            <person name="Pu L.-L."/>
            <person name="Saada N."/>
            <person name="Tang L."/>
            <person name="Weissenberger G."/>
            <person name="Zhu Y."/>
            <person name="Hemphill L."/>
            <person name="Shang Y."/>
            <person name="Youmans B."/>
            <person name="Ayvaz T."/>
            <person name="Ross M."/>
            <person name="Santibanez J."/>
            <person name="Aqrawi P."/>
            <person name="Gross S."/>
            <person name="Joshi V."/>
            <person name="Fowler G."/>
            <person name="Nazareth L."/>
            <person name="Reid J."/>
            <person name="Worley K."/>
            <person name="Petrosino J."/>
            <person name="Highlander S."/>
            <person name="Gibbs R."/>
        </authorList>
    </citation>
    <scope>NUCLEOTIDE SEQUENCE [LARGE SCALE GENOMIC DNA]</scope>
    <source>
        <strain evidence="1 2">DSM 3688</strain>
    </source>
</reference>
<dbReference type="AlphaFoldDB" id="F9D007"/>
<sequence length="83" mass="9639">SDHARRPAQDHLGGAEQERLPLCVREGRGVKRVAFKRQQRVAWIQKTTTYRMGSKDNDKQQQTTLRHAINVVTRCFQLSLTHQ</sequence>
<evidence type="ECO:0000313" key="1">
    <source>
        <dbReference type="EMBL" id="EGQ17243.1"/>
    </source>
</evidence>